<protein>
    <submittedName>
        <fullName evidence="1">Uncharacterized protein</fullName>
    </submittedName>
</protein>
<reference evidence="1 2" key="1">
    <citation type="submission" date="2018-09" db="EMBL/GenBank/DDBJ databases">
        <title>Genome sequence and characterization of the bcs clusters for the production of nanocellulose from the low pH resistant strain Komagataeibacter medellinensis ID13488.</title>
        <authorList>
            <person name="Hernandez-Arriaga A.M."/>
            <person name="Del Cerro C."/>
            <person name="Urbina L."/>
            <person name="Eceiza A."/>
            <person name="Retegi A."/>
            <person name="Prieto M.A."/>
        </authorList>
    </citation>
    <scope>NUCLEOTIDE SEQUENCE [LARGE SCALE GENOMIC DNA]</scope>
    <source>
        <strain evidence="1 2">ID13488</strain>
    </source>
</reference>
<proteinExistence type="predicted"/>
<comment type="caution">
    <text evidence="1">The sequence shown here is derived from an EMBL/GenBank/DDBJ whole genome shotgun (WGS) entry which is preliminary data.</text>
</comment>
<organism evidence="1 2">
    <name type="scientific">Komagataeibacter medellinensis</name>
    <dbReference type="NCBI Taxonomy" id="1177712"/>
    <lineage>
        <taxon>Bacteria</taxon>
        <taxon>Pseudomonadati</taxon>
        <taxon>Pseudomonadota</taxon>
        <taxon>Alphaproteobacteria</taxon>
        <taxon>Acetobacterales</taxon>
        <taxon>Acetobacteraceae</taxon>
        <taxon>Komagataeibacter</taxon>
    </lineage>
</organism>
<name>A0ABQ6VU36_9PROT</name>
<evidence type="ECO:0000313" key="1">
    <source>
        <dbReference type="EMBL" id="KAB8123719.1"/>
    </source>
</evidence>
<gene>
    <name evidence="1" type="ORF">D3W54_05300</name>
</gene>
<evidence type="ECO:0000313" key="2">
    <source>
        <dbReference type="Proteomes" id="UP000427842"/>
    </source>
</evidence>
<dbReference type="Proteomes" id="UP000427842">
    <property type="component" value="Unassembled WGS sequence"/>
</dbReference>
<keyword evidence="2" id="KW-1185">Reference proteome</keyword>
<sequence>MHFVSSFESMDYHDSGSDEWRCICCKDAGFVGVQASDSKKSGSRLCLCKSMLWRLCCLH</sequence>
<dbReference type="EMBL" id="QYAZ01000001">
    <property type="protein sequence ID" value="KAB8123719.1"/>
    <property type="molecule type" value="Genomic_DNA"/>
</dbReference>
<accession>A0ABQ6VU36</accession>